<organism evidence="2 3">
    <name type="scientific">Amycolatopsis rhizosphaerae</name>
    <dbReference type="NCBI Taxonomy" id="2053003"/>
    <lineage>
        <taxon>Bacteria</taxon>
        <taxon>Bacillati</taxon>
        <taxon>Actinomycetota</taxon>
        <taxon>Actinomycetes</taxon>
        <taxon>Pseudonocardiales</taxon>
        <taxon>Pseudonocardiaceae</taxon>
        <taxon>Amycolatopsis</taxon>
    </lineage>
</organism>
<evidence type="ECO:0000313" key="2">
    <source>
        <dbReference type="EMBL" id="TVT22495.1"/>
    </source>
</evidence>
<evidence type="ECO:0000313" key="3">
    <source>
        <dbReference type="Proteomes" id="UP000320011"/>
    </source>
</evidence>
<dbReference type="AlphaFoldDB" id="A0A558AE14"/>
<keyword evidence="3" id="KW-1185">Reference proteome</keyword>
<name>A0A558AE14_9PSEU</name>
<evidence type="ECO:0000256" key="1">
    <source>
        <dbReference type="SAM" id="MobiDB-lite"/>
    </source>
</evidence>
<accession>A0A558AE14</accession>
<reference evidence="2 3" key="1">
    <citation type="submission" date="2019-07" db="EMBL/GenBank/DDBJ databases">
        <authorList>
            <person name="Duangmal K."/>
            <person name="Teo W.F.A."/>
        </authorList>
    </citation>
    <scope>NUCLEOTIDE SEQUENCE [LARGE SCALE GENOMIC DNA]</scope>
    <source>
        <strain evidence="2 3">TBRC 6029</strain>
    </source>
</reference>
<feature type="region of interest" description="Disordered" evidence="1">
    <location>
        <begin position="104"/>
        <end position="126"/>
    </location>
</feature>
<sequence length="217" mass="24607">MDGYYFLSSQKADFTPGKGIGEQEEELTNGAPLTRYSRQSRLINITSGRYLVPGTFLNPGEHAKNTLVAQFPSNLGTGKMILEAYAIVGRKDRFTPQGSSLEYSWRESERDDSMTSIPPPRTAEDGSVYVRSSQNATYVRTRTGLRENNAIWELIRRPRFLNVWWQLEPTADFVATVQPEGKETYLNSRKTLLDTINRYGIFMARTGNVEIPIPNSR</sequence>
<comment type="caution">
    <text evidence="2">The sequence shown here is derived from an EMBL/GenBank/DDBJ whole genome shotgun (WGS) entry which is preliminary data.</text>
</comment>
<dbReference type="OrthoDB" id="4302191at2"/>
<reference evidence="2 3" key="2">
    <citation type="submission" date="2019-08" db="EMBL/GenBank/DDBJ databases">
        <title>Amycolatopsis acidicola sp. nov., isolated from peat swamp forest soil.</title>
        <authorList>
            <person name="Srisuk N."/>
        </authorList>
    </citation>
    <scope>NUCLEOTIDE SEQUENCE [LARGE SCALE GENOMIC DNA]</scope>
    <source>
        <strain evidence="2 3">TBRC 6029</strain>
    </source>
</reference>
<feature type="compositionally biased region" description="Basic and acidic residues" evidence="1">
    <location>
        <begin position="104"/>
        <end position="113"/>
    </location>
</feature>
<dbReference type="RefSeq" id="WP_144592849.1">
    <property type="nucleotide sequence ID" value="NZ_VJWX01000576.1"/>
</dbReference>
<protein>
    <submittedName>
        <fullName evidence="2">Uncharacterized protein</fullName>
    </submittedName>
</protein>
<dbReference type="Proteomes" id="UP000320011">
    <property type="component" value="Unassembled WGS sequence"/>
</dbReference>
<dbReference type="EMBL" id="VJWX01000576">
    <property type="protein sequence ID" value="TVT22495.1"/>
    <property type="molecule type" value="Genomic_DNA"/>
</dbReference>
<gene>
    <name evidence="2" type="ORF">FNH05_33425</name>
</gene>
<proteinExistence type="predicted"/>